<name>A0AAV4N8U5_9ARAC</name>
<evidence type="ECO:0000256" key="5">
    <source>
        <dbReference type="ARBA" id="ARBA00022692"/>
    </source>
</evidence>
<evidence type="ECO:0000256" key="3">
    <source>
        <dbReference type="ARBA" id="ARBA00010532"/>
    </source>
</evidence>
<dbReference type="AlphaFoldDB" id="A0AAV4N8U5"/>
<dbReference type="GO" id="GO:0005044">
    <property type="term" value="F:scavenger receptor activity"/>
    <property type="evidence" value="ECO:0007669"/>
    <property type="project" value="TreeGrafter"/>
</dbReference>
<evidence type="ECO:0000256" key="13">
    <source>
        <dbReference type="PIRSR" id="PIRSR605428-52"/>
    </source>
</evidence>
<evidence type="ECO:0000256" key="2">
    <source>
        <dbReference type="ARBA" id="ARBA00004651"/>
    </source>
</evidence>
<evidence type="ECO:0000256" key="4">
    <source>
        <dbReference type="ARBA" id="ARBA00022475"/>
    </source>
</evidence>
<keyword evidence="10" id="KW-0325">Glycoprotein</keyword>
<dbReference type="GO" id="GO:0005901">
    <property type="term" value="C:caveola"/>
    <property type="evidence" value="ECO:0007669"/>
    <property type="project" value="UniProtKB-SubCell"/>
</dbReference>
<comment type="subcellular location">
    <subcellularLocation>
        <location evidence="2">Cell membrane</location>
        <topology evidence="2">Multi-pass membrane protein</topology>
    </subcellularLocation>
    <subcellularLocation>
        <location evidence="1">Membrane</location>
        <location evidence="1">Caveola</location>
        <topology evidence="1">Multi-pass membrane protein</topology>
    </subcellularLocation>
</comment>
<evidence type="ECO:0000256" key="14">
    <source>
        <dbReference type="SAM" id="Phobius"/>
    </source>
</evidence>
<keyword evidence="8 13" id="KW-1015">Disulfide bond</keyword>
<keyword evidence="9" id="KW-0675">Receptor</keyword>
<dbReference type="PRINTS" id="PR01610">
    <property type="entry name" value="CD36ANTIGEN"/>
</dbReference>
<keyword evidence="16" id="KW-1185">Reference proteome</keyword>
<feature type="transmembrane region" description="Helical" evidence="14">
    <location>
        <begin position="546"/>
        <end position="570"/>
    </location>
</feature>
<feature type="disulfide bond" evidence="13">
    <location>
        <begin position="349"/>
        <end position="417"/>
    </location>
</feature>
<dbReference type="InterPro" id="IPR002159">
    <property type="entry name" value="CD36_fam"/>
</dbReference>
<dbReference type="Proteomes" id="UP001054837">
    <property type="component" value="Unassembled WGS sequence"/>
</dbReference>
<feature type="disulfide bond" evidence="13">
    <location>
        <begin position="378"/>
        <end position="436"/>
    </location>
</feature>
<keyword evidence="6 14" id="KW-1133">Transmembrane helix</keyword>
<dbReference type="Pfam" id="PF01130">
    <property type="entry name" value="CD36"/>
    <property type="match status" value="1"/>
</dbReference>
<feature type="disulfide bond" evidence="13">
    <location>
        <begin position="419"/>
        <end position="425"/>
    </location>
</feature>
<keyword evidence="4" id="KW-1003">Cell membrane</keyword>
<dbReference type="PANTHER" id="PTHR11923:SF110">
    <property type="entry name" value="SCAVENGER RECEPTOR CLASS B MEMBER 1"/>
    <property type="match status" value="1"/>
</dbReference>
<dbReference type="GO" id="GO:0005737">
    <property type="term" value="C:cytoplasm"/>
    <property type="evidence" value="ECO:0007669"/>
    <property type="project" value="TreeGrafter"/>
</dbReference>
<evidence type="ECO:0000256" key="10">
    <source>
        <dbReference type="ARBA" id="ARBA00023180"/>
    </source>
</evidence>
<comment type="caution">
    <text evidence="15">The sequence shown here is derived from an EMBL/GenBank/DDBJ whole genome shotgun (WGS) entry which is preliminary data.</text>
</comment>
<protein>
    <recommendedName>
        <fullName evidence="11">Scavenger receptor class B member 1</fullName>
    </recommendedName>
    <alternativeName>
        <fullName evidence="12">SR-BI</fullName>
    </alternativeName>
</protein>
<evidence type="ECO:0000256" key="7">
    <source>
        <dbReference type="ARBA" id="ARBA00023136"/>
    </source>
</evidence>
<dbReference type="PANTHER" id="PTHR11923">
    <property type="entry name" value="SCAVENGER RECEPTOR CLASS B TYPE-1 SR-B1"/>
    <property type="match status" value="1"/>
</dbReference>
<evidence type="ECO:0000313" key="15">
    <source>
        <dbReference type="EMBL" id="GIX80406.1"/>
    </source>
</evidence>
<dbReference type="InterPro" id="IPR005428">
    <property type="entry name" value="CD36/SCARB1/SNMP1"/>
</dbReference>
<comment type="similarity">
    <text evidence="3">Belongs to the CD36 family.</text>
</comment>
<dbReference type="PRINTS" id="PR01609">
    <property type="entry name" value="CD36FAMILY"/>
</dbReference>
<evidence type="ECO:0000256" key="8">
    <source>
        <dbReference type="ARBA" id="ARBA00023157"/>
    </source>
</evidence>
<evidence type="ECO:0000256" key="11">
    <source>
        <dbReference type="ARBA" id="ARBA00040821"/>
    </source>
</evidence>
<sequence length="604" mass="68503">MILTIRRRFLSYVDFDTVTHLRLQSNENHVQGLFFIRNGRPYAHYVKINGQVVAFTCIRILFKLRDISVGGSSFLGSLVVERGLHFIMAITVSKAKIGVIILGLLGFLLLVIGIVSLSVLPTIFKAKVQENLVLEEGKEAYEKWKKTPIPVTFKVFIFNVTNPKEVMDGMKPIVQEIGPYVFKQYRSKNVLAWNKTDKTVTYDDLKQYHFVPELSANMTNRIYSLNLPLQGILMFIKKLPDFTRSLVVPMLEGVLKNYNESLFSYRTARELLFDGYKVDLIQDLIDLASAFVTVPEILPNNTFGFLYGKNNSGDGVFEVFTGEDDIGKYAQIVKWNNMSRIPFWNNQYCNMMNGTDGSQFPPPVSKRDVLYVYTPELCRSVSLEYLVDTRVRGIPALRFVTPEKLFASPLVNPDNMCYCTEEKFCGLSGILDVSPCRKGMKLAVTGPHFFQAHEFIKERVTGLNASREAHETYVDIEPNTGLVLRASRKLQMNFLLDKFEEMEETKSVTLSVIPLIWVTEEAEIDEEVATMFTAKVRTPITIAKSILTACIVLGILWIVTAGFVTVYILMKEQKAAKSVIKSRYKSVPQKPEDIIKSEKAPVNA</sequence>
<dbReference type="EMBL" id="BPLQ01001292">
    <property type="protein sequence ID" value="GIX80406.1"/>
    <property type="molecule type" value="Genomic_DNA"/>
</dbReference>
<evidence type="ECO:0000256" key="12">
    <source>
        <dbReference type="ARBA" id="ARBA00042244"/>
    </source>
</evidence>
<evidence type="ECO:0000256" key="6">
    <source>
        <dbReference type="ARBA" id="ARBA00022989"/>
    </source>
</evidence>
<evidence type="ECO:0000313" key="16">
    <source>
        <dbReference type="Proteomes" id="UP001054837"/>
    </source>
</evidence>
<accession>A0AAV4N8U5</accession>
<proteinExistence type="inferred from homology"/>
<keyword evidence="5 14" id="KW-0812">Transmembrane</keyword>
<reference evidence="15 16" key="1">
    <citation type="submission" date="2021-06" db="EMBL/GenBank/DDBJ databases">
        <title>Caerostris darwini draft genome.</title>
        <authorList>
            <person name="Kono N."/>
            <person name="Arakawa K."/>
        </authorList>
    </citation>
    <scope>NUCLEOTIDE SEQUENCE [LARGE SCALE GENOMIC DNA]</scope>
</reference>
<organism evidence="15 16">
    <name type="scientific">Caerostris darwini</name>
    <dbReference type="NCBI Taxonomy" id="1538125"/>
    <lineage>
        <taxon>Eukaryota</taxon>
        <taxon>Metazoa</taxon>
        <taxon>Ecdysozoa</taxon>
        <taxon>Arthropoda</taxon>
        <taxon>Chelicerata</taxon>
        <taxon>Arachnida</taxon>
        <taxon>Araneae</taxon>
        <taxon>Araneomorphae</taxon>
        <taxon>Entelegynae</taxon>
        <taxon>Araneoidea</taxon>
        <taxon>Araneidae</taxon>
        <taxon>Caerostris</taxon>
    </lineage>
</organism>
<keyword evidence="7 14" id="KW-0472">Membrane</keyword>
<evidence type="ECO:0000256" key="1">
    <source>
        <dbReference type="ARBA" id="ARBA00004189"/>
    </source>
</evidence>
<feature type="transmembrane region" description="Helical" evidence="14">
    <location>
        <begin position="97"/>
        <end position="120"/>
    </location>
</feature>
<gene>
    <name evidence="15" type="primary">Scarb2</name>
    <name evidence="15" type="ORF">CDAR_296751</name>
</gene>
<evidence type="ECO:0000256" key="9">
    <source>
        <dbReference type="ARBA" id="ARBA00023170"/>
    </source>
</evidence>